<dbReference type="Gene3D" id="3.30.70.100">
    <property type="match status" value="1"/>
</dbReference>
<dbReference type="InterPro" id="IPR011008">
    <property type="entry name" value="Dimeric_a/b-barrel"/>
</dbReference>
<keyword evidence="4" id="KW-1185">Reference proteome</keyword>
<dbReference type="InterPro" id="IPR009799">
    <property type="entry name" value="EthD_dom"/>
</dbReference>
<name>A0A395NIR5_TRIAR</name>
<evidence type="ECO:0000256" key="1">
    <source>
        <dbReference type="ARBA" id="ARBA00005986"/>
    </source>
</evidence>
<evidence type="ECO:0000313" key="3">
    <source>
        <dbReference type="EMBL" id="RFU75920.1"/>
    </source>
</evidence>
<dbReference type="EMBL" id="PXOA01000402">
    <property type="protein sequence ID" value="RFU75920.1"/>
    <property type="molecule type" value="Genomic_DNA"/>
</dbReference>
<evidence type="ECO:0000313" key="4">
    <source>
        <dbReference type="Proteomes" id="UP000266272"/>
    </source>
</evidence>
<protein>
    <recommendedName>
        <fullName evidence="2">EthD domain-containing protein</fullName>
    </recommendedName>
</protein>
<comment type="similarity">
    <text evidence="1">Belongs to the tpcK family.</text>
</comment>
<dbReference type="STRING" id="490622.A0A395NIR5"/>
<evidence type="ECO:0000259" key="2">
    <source>
        <dbReference type="Pfam" id="PF07110"/>
    </source>
</evidence>
<feature type="domain" description="EthD" evidence="2">
    <location>
        <begin position="14"/>
        <end position="109"/>
    </location>
</feature>
<dbReference type="GO" id="GO:0016491">
    <property type="term" value="F:oxidoreductase activity"/>
    <property type="evidence" value="ECO:0007669"/>
    <property type="project" value="InterPro"/>
</dbReference>
<dbReference type="SUPFAM" id="SSF54909">
    <property type="entry name" value="Dimeric alpha+beta barrel"/>
    <property type="match status" value="1"/>
</dbReference>
<sequence>MSSTLYKICFIRRRPDLTEEQFYDHWRNVHAPKIAYWSKKHGITGYTQIHTSSALRQPLAAMPLPLVVMDFDGAVIWEIPSLEHFLNAFSDPYYLNVILPDEDNFLDKSKEVATVTLGQVHNIVAGGEPLIDYSQESEPLPTE</sequence>
<organism evidence="3 4">
    <name type="scientific">Trichoderma arundinaceum</name>
    <dbReference type="NCBI Taxonomy" id="490622"/>
    <lineage>
        <taxon>Eukaryota</taxon>
        <taxon>Fungi</taxon>
        <taxon>Dikarya</taxon>
        <taxon>Ascomycota</taxon>
        <taxon>Pezizomycotina</taxon>
        <taxon>Sordariomycetes</taxon>
        <taxon>Hypocreomycetidae</taxon>
        <taxon>Hypocreales</taxon>
        <taxon>Hypocreaceae</taxon>
        <taxon>Trichoderma</taxon>
    </lineage>
</organism>
<dbReference type="Proteomes" id="UP000266272">
    <property type="component" value="Unassembled WGS sequence"/>
</dbReference>
<accession>A0A395NIR5</accession>
<reference evidence="3 4" key="1">
    <citation type="journal article" date="2018" name="PLoS Pathog.">
        <title>Evolution of structural diversity of trichothecenes, a family of toxins produced by plant pathogenic and entomopathogenic fungi.</title>
        <authorList>
            <person name="Proctor R.H."/>
            <person name="McCormick S.P."/>
            <person name="Kim H.S."/>
            <person name="Cardoza R.E."/>
            <person name="Stanley A.M."/>
            <person name="Lindo L."/>
            <person name="Kelly A."/>
            <person name="Brown D.W."/>
            <person name="Lee T."/>
            <person name="Vaughan M.M."/>
            <person name="Alexander N.J."/>
            <person name="Busman M."/>
            <person name="Gutierrez S."/>
        </authorList>
    </citation>
    <scope>NUCLEOTIDE SEQUENCE [LARGE SCALE GENOMIC DNA]</scope>
    <source>
        <strain evidence="3 4">IBT 40837</strain>
    </source>
</reference>
<gene>
    <name evidence="3" type="ORF">TARUN_6323</name>
</gene>
<proteinExistence type="inferred from homology"/>
<dbReference type="Pfam" id="PF07110">
    <property type="entry name" value="EthD"/>
    <property type="match status" value="1"/>
</dbReference>
<comment type="caution">
    <text evidence="3">The sequence shown here is derived from an EMBL/GenBank/DDBJ whole genome shotgun (WGS) entry which is preliminary data.</text>
</comment>
<dbReference type="AlphaFoldDB" id="A0A395NIR5"/>
<dbReference type="OrthoDB" id="3454835at2759"/>